<comment type="caution">
    <text evidence="3">The sequence shown here is derived from an EMBL/GenBank/DDBJ whole genome shotgun (WGS) entry which is preliminary data.</text>
</comment>
<dbReference type="Proteomes" id="UP000564644">
    <property type="component" value="Unassembled WGS sequence"/>
</dbReference>
<name>A0A7X0SSE3_9BACL</name>
<reference evidence="3 4" key="1">
    <citation type="submission" date="2020-08" db="EMBL/GenBank/DDBJ databases">
        <title>Cohnella phylogeny.</title>
        <authorList>
            <person name="Dunlap C."/>
        </authorList>
    </citation>
    <scope>NUCLEOTIDE SEQUENCE [LARGE SCALE GENOMIC DNA]</scope>
    <source>
        <strain evidence="3 4">CBP 2801</strain>
    </source>
</reference>
<dbReference type="InterPro" id="IPR000683">
    <property type="entry name" value="Gfo/Idh/MocA-like_OxRdtase_N"/>
</dbReference>
<dbReference type="SUPFAM" id="SSF51735">
    <property type="entry name" value="NAD(P)-binding Rossmann-fold domains"/>
    <property type="match status" value="1"/>
</dbReference>
<evidence type="ECO:0000259" key="2">
    <source>
        <dbReference type="Pfam" id="PF22725"/>
    </source>
</evidence>
<feature type="domain" description="GFO/IDH/MocA-like oxidoreductase" evidence="2">
    <location>
        <begin position="136"/>
        <end position="270"/>
    </location>
</feature>
<evidence type="ECO:0000259" key="1">
    <source>
        <dbReference type="Pfam" id="PF01408"/>
    </source>
</evidence>
<sequence length="367" mass="41321">MNKRIRVALVGLGDMGAGHLYGFDRIPECEITWVADSHEANLARAMGYLKHNKPQVCGTHEELLAHADDYDAVVISVPNYLHRDVALPFIALGKPVFLEKPVAPTLAQCDEIIKAADERGVPVQIGLVYRYSNVYVRMAKELEQGRLDDVTMMWCKEFRDPFPPVDWFYDETKSGGALVEKDCHHFDIFNWMIRAKPVRVFASGGQHVIRKGEDAVITNHYTHYSPRTMNASTIVDHAWVTVDYDNGSKAMLGLCMYLKPYNLMDEGLEIGLIGRNGAQMVAKKDKTLDIFGGADFTREHIDLDIVSDSVDGGHTGSQKQRYAFLNTVRTGERPFADLQVGRDALLIALAAERSVKEERYVYLNELR</sequence>
<dbReference type="Gene3D" id="3.40.50.720">
    <property type="entry name" value="NAD(P)-binding Rossmann-like Domain"/>
    <property type="match status" value="1"/>
</dbReference>
<dbReference type="RefSeq" id="WP_185132942.1">
    <property type="nucleotide sequence ID" value="NZ_JACJVO010000046.1"/>
</dbReference>
<protein>
    <submittedName>
        <fullName evidence="3">Gfo/Idh/MocA family oxidoreductase</fullName>
    </submittedName>
</protein>
<dbReference type="Pfam" id="PF22725">
    <property type="entry name" value="GFO_IDH_MocA_C3"/>
    <property type="match status" value="1"/>
</dbReference>
<feature type="domain" description="Gfo/Idh/MocA-like oxidoreductase N-terminal" evidence="1">
    <location>
        <begin position="5"/>
        <end position="126"/>
    </location>
</feature>
<dbReference type="InterPro" id="IPR050424">
    <property type="entry name" value="Gfo-Idh-MocA_inositol_DH"/>
</dbReference>
<keyword evidence="4" id="KW-1185">Reference proteome</keyword>
<dbReference type="SUPFAM" id="SSF55347">
    <property type="entry name" value="Glyceraldehyde-3-phosphate dehydrogenase-like, C-terminal domain"/>
    <property type="match status" value="1"/>
</dbReference>
<dbReference type="Pfam" id="PF01408">
    <property type="entry name" value="GFO_IDH_MocA"/>
    <property type="match status" value="1"/>
</dbReference>
<dbReference type="PANTHER" id="PTHR43593">
    <property type="match status" value="1"/>
</dbReference>
<dbReference type="GO" id="GO:0000166">
    <property type="term" value="F:nucleotide binding"/>
    <property type="evidence" value="ECO:0007669"/>
    <property type="project" value="InterPro"/>
</dbReference>
<dbReference type="InterPro" id="IPR055170">
    <property type="entry name" value="GFO_IDH_MocA-like_dom"/>
</dbReference>
<dbReference type="Gene3D" id="3.30.360.10">
    <property type="entry name" value="Dihydrodipicolinate Reductase, domain 2"/>
    <property type="match status" value="1"/>
</dbReference>
<dbReference type="PANTHER" id="PTHR43593:SF1">
    <property type="entry name" value="INOSITOL 2-DEHYDROGENASE"/>
    <property type="match status" value="1"/>
</dbReference>
<dbReference type="AlphaFoldDB" id="A0A7X0SSE3"/>
<gene>
    <name evidence="3" type="ORF">H7C18_30675</name>
</gene>
<evidence type="ECO:0000313" key="4">
    <source>
        <dbReference type="Proteomes" id="UP000564644"/>
    </source>
</evidence>
<accession>A0A7X0SSE3</accession>
<evidence type="ECO:0000313" key="3">
    <source>
        <dbReference type="EMBL" id="MBB6735287.1"/>
    </source>
</evidence>
<proteinExistence type="predicted"/>
<dbReference type="EMBL" id="JACJVO010000046">
    <property type="protein sequence ID" value="MBB6735287.1"/>
    <property type="molecule type" value="Genomic_DNA"/>
</dbReference>
<organism evidence="3 4">
    <name type="scientific">Cohnella zeiphila</name>
    <dbReference type="NCBI Taxonomy" id="2761120"/>
    <lineage>
        <taxon>Bacteria</taxon>
        <taxon>Bacillati</taxon>
        <taxon>Bacillota</taxon>
        <taxon>Bacilli</taxon>
        <taxon>Bacillales</taxon>
        <taxon>Paenibacillaceae</taxon>
        <taxon>Cohnella</taxon>
    </lineage>
</organism>
<dbReference type="InterPro" id="IPR036291">
    <property type="entry name" value="NAD(P)-bd_dom_sf"/>
</dbReference>